<evidence type="ECO:0000259" key="5">
    <source>
        <dbReference type="Pfam" id="PF25458"/>
    </source>
</evidence>
<dbReference type="InterPro" id="IPR011989">
    <property type="entry name" value="ARM-like"/>
</dbReference>
<keyword evidence="2" id="KW-0539">Nucleus</keyword>
<dbReference type="Gene3D" id="1.25.10.10">
    <property type="entry name" value="Leucine-rich Repeat Variant"/>
    <property type="match status" value="2"/>
</dbReference>
<comment type="subcellular location">
    <subcellularLocation>
        <location evidence="1">Nucleus</location>
    </subcellularLocation>
</comment>
<dbReference type="Proteomes" id="UP001148838">
    <property type="component" value="Unassembled WGS sequence"/>
</dbReference>
<dbReference type="Pfam" id="PF24493">
    <property type="entry name" value="INTS4_8HBD"/>
    <property type="match status" value="1"/>
</dbReference>
<dbReference type="InterPro" id="IPR056235">
    <property type="entry name" value="INTS4_8HBD"/>
</dbReference>
<feature type="domain" description="Integrator complex subunit 4/Protein SIEL C-terminal Ig-like" evidence="5">
    <location>
        <begin position="1096"/>
        <end position="1251"/>
    </location>
</feature>
<accession>A0ABQ8TGY4</accession>
<proteinExistence type="predicted"/>
<evidence type="ECO:0008006" key="8">
    <source>
        <dbReference type="Google" id="ProtNLM"/>
    </source>
</evidence>
<feature type="domain" description="Reverse transcriptase" evidence="3">
    <location>
        <begin position="347"/>
        <end position="426"/>
    </location>
</feature>
<dbReference type="InterPro" id="IPR057412">
    <property type="entry name" value="INTS4_C"/>
</dbReference>
<dbReference type="Pfam" id="PF00078">
    <property type="entry name" value="RVT_1"/>
    <property type="match status" value="1"/>
</dbReference>
<dbReference type="PANTHER" id="PTHR20938">
    <property type="entry name" value="INTEGRATOR COMPLEX SUBUNIT 4"/>
    <property type="match status" value="1"/>
</dbReference>
<dbReference type="InterPro" id="IPR000477">
    <property type="entry name" value="RT_dom"/>
</dbReference>
<evidence type="ECO:0000313" key="6">
    <source>
        <dbReference type="EMBL" id="KAJ4445386.1"/>
    </source>
</evidence>
<sequence>MAALLKKRALAEYSQVIQEQPKPLKKLRLVKKLIPGSSAAAYVGLLEKSKTSNDALQVLLRISDSLKFQEEDLADVIKKLAEHFQQENESAVRAKILSLFGDIGKESGADIQSIIEETVQLLKKEESHKVIAQGISALLRLGKLLPDNVTVHQKLVLVAKQYLTDTSHYVKCKCLELIGELLPVGGPSESNAQSMMRYVGDYTHSEDARVRSAAFRTMLTVHERGLKLDSSVYSEVCLALKDDYEIVRQVALKLVWILGQTYPENSITLAESDEEIRLIDDAFGKVCLMINDLSMKVRTLAAQFLGTMSLVSPKFLQQTLDKKLMSNMRNMPLGKQDNAEGLELNGLHQLLVYADDLNMLGENPQMIRENAEILVKASKAIGLEVNPEKTKYMIMSRDQNIVRNGTIKIGDLSFEEVEKFKYLGATVTNINDTREEIKRRINMGNACYYSVEKLLSSSLLCETWALTLREEQRLRVFENKVLRKIFGAKRDEVTGEWRKLHNAELHALYTSPDIIRNIKSRRLRWAGHVACMGESRNAYRVLVGRPEGKRPLGRPRRRWEDNIKMDLREVGYDGRDWIDLAQDRDQWRACVRVAMNLWKKCSAHERAWESVTSGEWASGKKWADDAPRELVDADSVSLMSSGSCGAFVHGLEDEYQEVRNASVDSLCSLSLNNPQFAQMSLDFLVDMFNDEIEDVRLKAIDSLTKISKYTVLREDQLETILGALKDFSIDVREGLHKMLSACRLSSKGCLQMCVESLLDNLKKYPMDRRSTWRCLQKIGQAHPELTLPLVPELLAIHPFFDTPEPDVEDPASQHCPTMLQLFEEHTLKHYSYLRDTMPNLVPALRLGYDIHITLPITQLSLIPVFITSQQLSGSRRSADLVSVETGTAQFLDSMLARVEAAPNPRIREELLEAAQRDLNRLATIDSAVAGAAQFSALYIGSQLLIGKLLSNRLWANPSTLATQQGNIIRNSITQLLQHCLKLQHLFVGLKEEDLAAVKQFKLKALALQLVYIVRASNSSALALCEHFLEQVEDTQRYLSEQGLQPEPFTASVFKEMGQLEDTKPGPVARSLLPLLQVSSPAPPPRPNIAVRMSTAVITEPTGEVDAALKFTAGLVVGVPLDAEVCNVRNTATLRVKVKYPDQQTQLIVPKRSDFRPMLLSDSEGNNVTSDTSDTDFRLLTTVLVSHQVWTEACTIDVSLALDLTDVESGLGLGTGLTGRKGGAAGIAKTDGDPCVIDLCKPVKVYVSPKPVKRGI</sequence>
<feature type="domain" description="INTS4 8 helical bundle" evidence="4">
    <location>
        <begin position="889"/>
        <end position="1087"/>
    </location>
</feature>
<protein>
    <recommendedName>
        <fullName evidence="8">Integrator complex subunit 4</fullName>
    </recommendedName>
</protein>
<evidence type="ECO:0000313" key="7">
    <source>
        <dbReference type="Proteomes" id="UP001148838"/>
    </source>
</evidence>
<organism evidence="6 7">
    <name type="scientific">Periplaneta americana</name>
    <name type="common">American cockroach</name>
    <name type="synonym">Blatta americana</name>
    <dbReference type="NCBI Taxonomy" id="6978"/>
    <lineage>
        <taxon>Eukaryota</taxon>
        <taxon>Metazoa</taxon>
        <taxon>Ecdysozoa</taxon>
        <taxon>Arthropoda</taxon>
        <taxon>Hexapoda</taxon>
        <taxon>Insecta</taxon>
        <taxon>Pterygota</taxon>
        <taxon>Neoptera</taxon>
        <taxon>Polyneoptera</taxon>
        <taxon>Dictyoptera</taxon>
        <taxon>Blattodea</taxon>
        <taxon>Blattoidea</taxon>
        <taxon>Blattidae</taxon>
        <taxon>Blattinae</taxon>
        <taxon>Periplaneta</taxon>
    </lineage>
</organism>
<dbReference type="InterPro" id="IPR016024">
    <property type="entry name" value="ARM-type_fold"/>
</dbReference>
<evidence type="ECO:0000256" key="2">
    <source>
        <dbReference type="ARBA" id="ARBA00023242"/>
    </source>
</evidence>
<gene>
    <name evidence="6" type="ORF">ANN_07191</name>
</gene>
<evidence type="ECO:0000259" key="3">
    <source>
        <dbReference type="Pfam" id="PF00078"/>
    </source>
</evidence>
<keyword evidence="7" id="KW-1185">Reference proteome</keyword>
<evidence type="ECO:0000259" key="4">
    <source>
        <dbReference type="Pfam" id="PF24493"/>
    </source>
</evidence>
<comment type="caution">
    <text evidence="6">The sequence shown here is derived from an EMBL/GenBank/DDBJ whole genome shotgun (WGS) entry which is preliminary data.</text>
</comment>
<dbReference type="Pfam" id="PF25458">
    <property type="entry name" value="INTS4_C"/>
    <property type="match status" value="1"/>
</dbReference>
<dbReference type="PANTHER" id="PTHR20938:SF0">
    <property type="entry name" value="INTEGRATOR COMPLEX SUBUNIT 4"/>
    <property type="match status" value="1"/>
</dbReference>
<name>A0ABQ8TGY4_PERAM</name>
<dbReference type="EMBL" id="JAJSOF020000011">
    <property type="protein sequence ID" value="KAJ4445386.1"/>
    <property type="molecule type" value="Genomic_DNA"/>
</dbReference>
<evidence type="ECO:0000256" key="1">
    <source>
        <dbReference type="ARBA" id="ARBA00004123"/>
    </source>
</evidence>
<reference evidence="6 7" key="1">
    <citation type="journal article" date="2022" name="Allergy">
        <title>Genome assembly and annotation of Periplaneta americana reveal a comprehensive cockroach allergen profile.</title>
        <authorList>
            <person name="Wang L."/>
            <person name="Xiong Q."/>
            <person name="Saelim N."/>
            <person name="Wang L."/>
            <person name="Nong W."/>
            <person name="Wan A.T."/>
            <person name="Shi M."/>
            <person name="Liu X."/>
            <person name="Cao Q."/>
            <person name="Hui J.H.L."/>
            <person name="Sookrung N."/>
            <person name="Leung T.F."/>
            <person name="Tungtrongchitr A."/>
            <person name="Tsui S.K.W."/>
        </authorList>
    </citation>
    <scope>NUCLEOTIDE SEQUENCE [LARGE SCALE GENOMIC DNA]</scope>
    <source>
        <strain evidence="6">PWHHKU_190912</strain>
    </source>
</reference>
<dbReference type="SUPFAM" id="SSF48371">
    <property type="entry name" value="ARM repeat"/>
    <property type="match status" value="1"/>
</dbReference>